<dbReference type="OMA" id="EAMWSEN"/>
<dbReference type="Ensembl" id="ENSPTXT00000004571.1">
    <property type="protein sequence ID" value="ENSPTXP00000004445.1"/>
    <property type="gene ID" value="ENSPTXG00000003269.1"/>
</dbReference>
<feature type="repeat" description="WD" evidence="11">
    <location>
        <begin position="58"/>
        <end position="77"/>
    </location>
</feature>
<evidence type="ECO:0000256" key="1">
    <source>
        <dbReference type="ARBA" id="ARBA00004253"/>
    </source>
</evidence>
<dbReference type="AlphaFoldDB" id="A0A670Y795"/>
<keyword evidence="5 11" id="KW-0853">WD repeat</keyword>
<proteinExistence type="inferred from homology"/>
<evidence type="ECO:0000256" key="7">
    <source>
        <dbReference type="ARBA" id="ARBA00022927"/>
    </source>
</evidence>
<dbReference type="GO" id="GO:0005782">
    <property type="term" value="C:peroxisomal matrix"/>
    <property type="evidence" value="ECO:0007669"/>
    <property type="project" value="UniProtKB-SubCell"/>
</dbReference>
<protein>
    <recommendedName>
        <fullName evidence="10">Peroxin-7</fullName>
    </recommendedName>
</protein>
<reference evidence="12" key="2">
    <citation type="submission" date="2025-09" db="UniProtKB">
        <authorList>
            <consortium name="Ensembl"/>
        </authorList>
    </citation>
    <scope>IDENTIFICATION</scope>
</reference>
<dbReference type="GO" id="GO:0005053">
    <property type="term" value="F:peroxisome matrix targeting signal-2 binding"/>
    <property type="evidence" value="ECO:0007669"/>
    <property type="project" value="InterPro"/>
</dbReference>
<sequence length="97" mass="11249">WSCYWLGVANSISLTSRLSLIILPGRLACTTSQYYMIHLFRNFDWNDGLFEAMWSENNEHVLVTSSGDGSLQIWDTEKPEGHLQVYKQRTQEVYSVD</sequence>
<name>A0A670Y795_PSETE</name>
<evidence type="ECO:0000313" key="12">
    <source>
        <dbReference type="Ensembl" id="ENSPTXP00000004445.1"/>
    </source>
</evidence>
<dbReference type="PANTHER" id="PTHR46027:SF1">
    <property type="entry name" value="PEROXISOMAL TARGETING SIGNAL 2 RECEPTOR"/>
    <property type="match status" value="1"/>
</dbReference>
<dbReference type="InterPro" id="IPR019775">
    <property type="entry name" value="WD40_repeat_CS"/>
</dbReference>
<dbReference type="SUPFAM" id="SSF50960">
    <property type="entry name" value="TolB, C-terminal domain"/>
    <property type="match status" value="1"/>
</dbReference>
<keyword evidence="7" id="KW-0653">Protein transport</keyword>
<accession>A0A670Y795</accession>
<evidence type="ECO:0000256" key="11">
    <source>
        <dbReference type="PROSITE-ProRule" id="PRU00221"/>
    </source>
</evidence>
<dbReference type="PROSITE" id="PS50082">
    <property type="entry name" value="WD_REPEATS_2"/>
    <property type="match status" value="1"/>
</dbReference>
<dbReference type="GeneTree" id="ENSGT00940000157264"/>
<comment type="subcellular location">
    <subcellularLocation>
        <location evidence="2">Cytoplasm</location>
        <location evidence="2">Cytosol</location>
    </subcellularLocation>
    <subcellularLocation>
        <location evidence="1">Peroxisome matrix</location>
    </subcellularLocation>
</comment>
<dbReference type="Proteomes" id="UP000472273">
    <property type="component" value="Unplaced"/>
</dbReference>
<keyword evidence="8" id="KW-0576">Peroxisome</keyword>
<keyword evidence="4" id="KW-0963">Cytoplasm</keyword>
<evidence type="ECO:0000256" key="5">
    <source>
        <dbReference type="ARBA" id="ARBA00022574"/>
    </source>
</evidence>
<evidence type="ECO:0000256" key="8">
    <source>
        <dbReference type="ARBA" id="ARBA00023140"/>
    </source>
</evidence>
<evidence type="ECO:0000256" key="10">
    <source>
        <dbReference type="ARBA" id="ARBA00032565"/>
    </source>
</evidence>
<evidence type="ECO:0000256" key="9">
    <source>
        <dbReference type="ARBA" id="ARBA00024017"/>
    </source>
</evidence>
<evidence type="ECO:0000256" key="3">
    <source>
        <dbReference type="ARBA" id="ARBA00022448"/>
    </source>
</evidence>
<dbReference type="InterPro" id="IPR015943">
    <property type="entry name" value="WD40/YVTN_repeat-like_dom_sf"/>
</dbReference>
<dbReference type="InterPro" id="IPR044536">
    <property type="entry name" value="PEX7"/>
</dbReference>
<comment type="similarity">
    <text evidence="9">Belongs to the WD repeat peroxin-7 family.</text>
</comment>
<keyword evidence="6" id="KW-0677">Repeat</keyword>
<organism evidence="12 13">
    <name type="scientific">Pseudonaja textilis</name>
    <name type="common">Eastern brown snake</name>
    <dbReference type="NCBI Taxonomy" id="8673"/>
    <lineage>
        <taxon>Eukaryota</taxon>
        <taxon>Metazoa</taxon>
        <taxon>Chordata</taxon>
        <taxon>Craniata</taxon>
        <taxon>Vertebrata</taxon>
        <taxon>Euteleostomi</taxon>
        <taxon>Lepidosauria</taxon>
        <taxon>Squamata</taxon>
        <taxon>Bifurcata</taxon>
        <taxon>Unidentata</taxon>
        <taxon>Episquamata</taxon>
        <taxon>Toxicofera</taxon>
        <taxon>Serpentes</taxon>
        <taxon>Colubroidea</taxon>
        <taxon>Elapidae</taxon>
        <taxon>Hydrophiinae</taxon>
        <taxon>Pseudonaja</taxon>
    </lineage>
</organism>
<dbReference type="Gene3D" id="2.130.10.10">
    <property type="entry name" value="YVTN repeat-like/Quinoprotein amine dehydrogenase"/>
    <property type="match status" value="1"/>
</dbReference>
<evidence type="ECO:0000313" key="13">
    <source>
        <dbReference type="Proteomes" id="UP000472273"/>
    </source>
</evidence>
<evidence type="ECO:0000256" key="4">
    <source>
        <dbReference type="ARBA" id="ARBA00022490"/>
    </source>
</evidence>
<keyword evidence="13" id="KW-1185">Reference proteome</keyword>
<evidence type="ECO:0000256" key="6">
    <source>
        <dbReference type="ARBA" id="ARBA00022737"/>
    </source>
</evidence>
<keyword evidence="3" id="KW-0813">Transport</keyword>
<dbReference type="GO" id="GO:0016558">
    <property type="term" value="P:protein import into peroxisome matrix"/>
    <property type="evidence" value="ECO:0007669"/>
    <property type="project" value="InterPro"/>
</dbReference>
<dbReference type="PANTHER" id="PTHR46027">
    <property type="entry name" value="PEROXISOMAL TARGETING SIGNAL 2 RECEPTOR"/>
    <property type="match status" value="1"/>
</dbReference>
<evidence type="ECO:0000256" key="2">
    <source>
        <dbReference type="ARBA" id="ARBA00004514"/>
    </source>
</evidence>
<dbReference type="InterPro" id="IPR001680">
    <property type="entry name" value="WD40_rpt"/>
</dbReference>
<dbReference type="GO" id="GO:0005829">
    <property type="term" value="C:cytosol"/>
    <property type="evidence" value="ECO:0007669"/>
    <property type="project" value="UniProtKB-SubCell"/>
</dbReference>
<dbReference type="PROSITE" id="PS00678">
    <property type="entry name" value="WD_REPEATS_1"/>
    <property type="match status" value="1"/>
</dbReference>
<reference evidence="12" key="1">
    <citation type="submission" date="2025-08" db="UniProtKB">
        <authorList>
            <consortium name="Ensembl"/>
        </authorList>
    </citation>
    <scope>IDENTIFICATION</scope>
</reference>